<proteinExistence type="predicted"/>
<organism evidence="2">
    <name type="scientific">marine sediment metagenome</name>
    <dbReference type="NCBI Taxonomy" id="412755"/>
    <lineage>
        <taxon>unclassified sequences</taxon>
        <taxon>metagenomes</taxon>
        <taxon>ecological metagenomes</taxon>
    </lineage>
</organism>
<name>A0A0F9W8S3_9ZZZZ</name>
<feature type="region of interest" description="Disordered" evidence="1">
    <location>
        <begin position="70"/>
        <end position="93"/>
    </location>
</feature>
<comment type="caution">
    <text evidence="2">The sequence shown here is derived from an EMBL/GenBank/DDBJ whole genome shotgun (WGS) entry which is preliminary data.</text>
</comment>
<dbReference type="AlphaFoldDB" id="A0A0F9W8S3"/>
<gene>
    <name evidence="2" type="ORF">LCGC14_0313480</name>
</gene>
<evidence type="ECO:0000313" key="2">
    <source>
        <dbReference type="EMBL" id="KKN82081.1"/>
    </source>
</evidence>
<reference evidence="2" key="1">
    <citation type="journal article" date="2015" name="Nature">
        <title>Complex archaea that bridge the gap between prokaryotes and eukaryotes.</title>
        <authorList>
            <person name="Spang A."/>
            <person name="Saw J.H."/>
            <person name="Jorgensen S.L."/>
            <person name="Zaremba-Niedzwiedzka K."/>
            <person name="Martijn J."/>
            <person name="Lind A.E."/>
            <person name="van Eijk R."/>
            <person name="Schleper C."/>
            <person name="Guy L."/>
            <person name="Ettema T.J."/>
        </authorList>
    </citation>
    <scope>NUCLEOTIDE SEQUENCE</scope>
</reference>
<protein>
    <submittedName>
        <fullName evidence="2">Uncharacterized protein</fullName>
    </submittedName>
</protein>
<dbReference type="EMBL" id="LAZR01000206">
    <property type="protein sequence ID" value="KKN82081.1"/>
    <property type="molecule type" value="Genomic_DNA"/>
</dbReference>
<evidence type="ECO:0000256" key="1">
    <source>
        <dbReference type="SAM" id="MobiDB-lite"/>
    </source>
</evidence>
<sequence>MALAKRLNTLQEKREDDTAGWHEVVDVFEAVEELLLPRLKTDDGTPIEEALDNISAEQFDALLAGVTWGAEVPPENANNSPLPSEGTEPVLTG</sequence>
<accession>A0A0F9W8S3</accession>